<proteinExistence type="predicted"/>
<organism evidence="7 8">
    <name type="scientific">Cronartium quercuum f. sp. fusiforme G11</name>
    <dbReference type="NCBI Taxonomy" id="708437"/>
    <lineage>
        <taxon>Eukaryota</taxon>
        <taxon>Fungi</taxon>
        <taxon>Dikarya</taxon>
        <taxon>Basidiomycota</taxon>
        <taxon>Pucciniomycotina</taxon>
        <taxon>Pucciniomycetes</taxon>
        <taxon>Pucciniales</taxon>
        <taxon>Coleosporiaceae</taxon>
        <taxon>Cronartium</taxon>
    </lineage>
</organism>
<dbReference type="PROSITE" id="PS50011">
    <property type="entry name" value="PROTEIN_KINASE_DOM"/>
    <property type="match status" value="1"/>
</dbReference>
<dbReference type="PANTHER" id="PTHR24351">
    <property type="entry name" value="RIBOSOMAL PROTEIN S6 KINASE"/>
    <property type="match status" value="1"/>
</dbReference>
<evidence type="ECO:0000259" key="6">
    <source>
        <dbReference type="PROSITE" id="PS50011"/>
    </source>
</evidence>
<accession>A0A9P6TFM1</accession>
<dbReference type="OrthoDB" id="10252171at2759"/>
<dbReference type="GO" id="GO:0004674">
    <property type="term" value="F:protein serine/threonine kinase activity"/>
    <property type="evidence" value="ECO:0007669"/>
    <property type="project" value="UniProtKB-KW"/>
</dbReference>
<dbReference type="PROSITE" id="PS00108">
    <property type="entry name" value="PROTEIN_KINASE_ST"/>
    <property type="match status" value="1"/>
</dbReference>
<keyword evidence="3" id="KW-0547">Nucleotide-binding</keyword>
<dbReference type="Pfam" id="PF00069">
    <property type="entry name" value="Pkinase"/>
    <property type="match status" value="1"/>
</dbReference>
<feature type="domain" description="Protein kinase" evidence="6">
    <location>
        <begin position="1"/>
        <end position="183"/>
    </location>
</feature>
<sequence>MDYTPTVKYLVQISAGLDSLHSFEIIYRDLKPQNVLLTGSGQVRLGDFGLSKDLSGTDERTKSVCGTVRYMALEVIWGKDYTYSVDCPLKKKNQKSQEIDKDGQDFIRWLTKSDPKERPLNISEIKTHPWVRELPWSEIMEGKVVPPYILTLHDIFMTRMVYPEEGPSETFEAKREREREKSL</sequence>
<protein>
    <recommendedName>
        <fullName evidence="6">Protein kinase domain-containing protein</fullName>
    </recommendedName>
</protein>
<evidence type="ECO:0000256" key="5">
    <source>
        <dbReference type="ARBA" id="ARBA00022840"/>
    </source>
</evidence>
<dbReference type="InterPro" id="IPR011009">
    <property type="entry name" value="Kinase-like_dom_sf"/>
</dbReference>
<evidence type="ECO:0000256" key="2">
    <source>
        <dbReference type="ARBA" id="ARBA00022679"/>
    </source>
</evidence>
<gene>
    <name evidence="7" type="ORF">CROQUDRAFT_668413</name>
</gene>
<reference evidence="7" key="1">
    <citation type="submission" date="2013-11" db="EMBL/GenBank/DDBJ databases">
        <title>Genome sequence of the fusiform rust pathogen reveals effectors for host alternation and coevolution with pine.</title>
        <authorList>
            <consortium name="DOE Joint Genome Institute"/>
            <person name="Smith K."/>
            <person name="Pendleton A."/>
            <person name="Kubisiak T."/>
            <person name="Anderson C."/>
            <person name="Salamov A."/>
            <person name="Aerts A."/>
            <person name="Riley R."/>
            <person name="Clum A."/>
            <person name="Lindquist E."/>
            <person name="Ence D."/>
            <person name="Campbell M."/>
            <person name="Kronenberg Z."/>
            <person name="Feau N."/>
            <person name="Dhillon B."/>
            <person name="Hamelin R."/>
            <person name="Burleigh J."/>
            <person name="Smith J."/>
            <person name="Yandell M."/>
            <person name="Nelson C."/>
            <person name="Grigoriev I."/>
            <person name="Davis J."/>
        </authorList>
    </citation>
    <scope>NUCLEOTIDE SEQUENCE</scope>
    <source>
        <strain evidence="7">G11</strain>
    </source>
</reference>
<name>A0A9P6TFM1_9BASI</name>
<dbReference type="EMBL" id="MU167217">
    <property type="protein sequence ID" value="KAG0150801.1"/>
    <property type="molecule type" value="Genomic_DNA"/>
</dbReference>
<keyword evidence="8" id="KW-1185">Reference proteome</keyword>
<evidence type="ECO:0000313" key="8">
    <source>
        <dbReference type="Proteomes" id="UP000886653"/>
    </source>
</evidence>
<keyword evidence="5" id="KW-0067">ATP-binding</keyword>
<dbReference type="SUPFAM" id="SSF56112">
    <property type="entry name" value="Protein kinase-like (PK-like)"/>
    <property type="match status" value="1"/>
</dbReference>
<dbReference type="InterPro" id="IPR000719">
    <property type="entry name" value="Prot_kinase_dom"/>
</dbReference>
<dbReference type="GO" id="GO:0005524">
    <property type="term" value="F:ATP binding"/>
    <property type="evidence" value="ECO:0007669"/>
    <property type="project" value="UniProtKB-KW"/>
</dbReference>
<dbReference type="SMART" id="SM00220">
    <property type="entry name" value="S_TKc"/>
    <property type="match status" value="1"/>
</dbReference>
<keyword evidence="2" id="KW-0808">Transferase</keyword>
<comment type="caution">
    <text evidence="7">The sequence shown here is derived from an EMBL/GenBank/DDBJ whole genome shotgun (WGS) entry which is preliminary data.</text>
</comment>
<evidence type="ECO:0000256" key="4">
    <source>
        <dbReference type="ARBA" id="ARBA00022777"/>
    </source>
</evidence>
<keyword evidence="4" id="KW-0418">Kinase</keyword>
<keyword evidence="1" id="KW-0723">Serine/threonine-protein kinase</keyword>
<dbReference type="AlphaFoldDB" id="A0A9P6TFM1"/>
<evidence type="ECO:0000256" key="1">
    <source>
        <dbReference type="ARBA" id="ARBA00022527"/>
    </source>
</evidence>
<dbReference type="Gene3D" id="1.10.510.10">
    <property type="entry name" value="Transferase(Phosphotransferase) domain 1"/>
    <property type="match status" value="2"/>
</dbReference>
<evidence type="ECO:0000313" key="7">
    <source>
        <dbReference type="EMBL" id="KAG0150801.1"/>
    </source>
</evidence>
<dbReference type="Proteomes" id="UP000886653">
    <property type="component" value="Unassembled WGS sequence"/>
</dbReference>
<evidence type="ECO:0000256" key="3">
    <source>
        <dbReference type="ARBA" id="ARBA00022741"/>
    </source>
</evidence>
<dbReference type="InterPro" id="IPR008271">
    <property type="entry name" value="Ser/Thr_kinase_AS"/>
</dbReference>